<name>A0A4Y7Q2M4_9AGAM</name>
<dbReference type="AlphaFoldDB" id="A0A4Y7Q2M4"/>
<evidence type="ECO:0000313" key="1">
    <source>
        <dbReference type="EMBL" id="TDL21894.1"/>
    </source>
</evidence>
<reference evidence="1 2" key="1">
    <citation type="submission" date="2018-06" db="EMBL/GenBank/DDBJ databases">
        <title>A transcriptomic atlas of mushroom development highlights an independent origin of complex multicellularity.</title>
        <authorList>
            <consortium name="DOE Joint Genome Institute"/>
            <person name="Krizsan K."/>
            <person name="Almasi E."/>
            <person name="Merenyi Z."/>
            <person name="Sahu N."/>
            <person name="Viragh M."/>
            <person name="Koszo T."/>
            <person name="Mondo S."/>
            <person name="Kiss B."/>
            <person name="Balint B."/>
            <person name="Kues U."/>
            <person name="Barry K."/>
            <person name="Hegedus J.C."/>
            <person name="Henrissat B."/>
            <person name="Johnson J."/>
            <person name="Lipzen A."/>
            <person name="Ohm R."/>
            <person name="Nagy I."/>
            <person name="Pangilinan J."/>
            <person name="Yan J."/>
            <person name="Xiong Y."/>
            <person name="Grigoriev I.V."/>
            <person name="Hibbett D.S."/>
            <person name="Nagy L.G."/>
        </authorList>
    </citation>
    <scope>NUCLEOTIDE SEQUENCE [LARGE SCALE GENOMIC DNA]</scope>
    <source>
        <strain evidence="1 2">SZMC22713</strain>
    </source>
</reference>
<dbReference type="InterPro" id="IPR011989">
    <property type="entry name" value="ARM-like"/>
</dbReference>
<protein>
    <recommendedName>
        <fullName evidence="3">ARM repeat-containing protein</fullName>
    </recommendedName>
</protein>
<proteinExistence type="predicted"/>
<gene>
    <name evidence="1" type="ORF">BD410DRAFT_283716</name>
</gene>
<dbReference type="EMBL" id="ML170178">
    <property type="protein sequence ID" value="TDL21894.1"/>
    <property type="molecule type" value="Genomic_DNA"/>
</dbReference>
<dbReference type="VEuPathDB" id="FungiDB:BD410DRAFT_283716"/>
<evidence type="ECO:0008006" key="3">
    <source>
        <dbReference type="Google" id="ProtNLM"/>
    </source>
</evidence>
<organism evidence="1 2">
    <name type="scientific">Rickenella mellea</name>
    <dbReference type="NCBI Taxonomy" id="50990"/>
    <lineage>
        <taxon>Eukaryota</taxon>
        <taxon>Fungi</taxon>
        <taxon>Dikarya</taxon>
        <taxon>Basidiomycota</taxon>
        <taxon>Agaricomycotina</taxon>
        <taxon>Agaricomycetes</taxon>
        <taxon>Hymenochaetales</taxon>
        <taxon>Rickenellaceae</taxon>
        <taxon>Rickenella</taxon>
    </lineage>
</organism>
<evidence type="ECO:0000313" key="2">
    <source>
        <dbReference type="Proteomes" id="UP000294933"/>
    </source>
</evidence>
<dbReference type="InterPro" id="IPR016024">
    <property type="entry name" value="ARM-type_fold"/>
</dbReference>
<sequence>MWKWTQPKIYNHLAWPPPTEWDALSAKQKRRRYAIAVYKGRGHRNNSNGCVENETQATLMELPDQSKFNVEVLEIHNISGARVESELCRWLEHLLREASLSDPVAYLSKQLRALSSPVNEIRDTARNILRSIVEMDNTDDELATAFVHAIPTLVSHLSSTESDIHTAALRMLEISVNKPKLAAGFIKAIPVFIRVISGSQVVDQLAALKILQWCALQSNAKFVEAVAGTLPTISRLLASPEPVVRNAAKSVLESGSRTHISATSFAMVGSQSHAFAE</sequence>
<keyword evidence="2" id="KW-1185">Reference proteome</keyword>
<dbReference type="SUPFAM" id="SSF48371">
    <property type="entry name" value="ARM repeat"/>
    <property type="match status" value="1"/>
</dbReference>
<dbReference type="Proteomes" id="UP000294933">
    <property type="component" value="Unassembled WGS sequence"/>
</dbReference>
<dbReference type="Gene3D" id="1.25.10.10">
    <property type="entry name" value="Leucine-rich Repeat Variant"/>
    <property type="match status" value="1"/>
</dbReference>
<accession>A0A4Y7Q2M4</accession>